<comment type="caution">
    <text evidence="2">The sequence shown here is derived from an EMBL/GenBank/DDBJ whole genome shotgun (WGS) entry which is preliminary data.</text>
</comment>
<keyword evidence="3" id="KW-1185">Reference proteome</keyword>
<protein>
    <submittedName>
        <fullName evidence="2">Uncharacterized protein</fullName>
    </submittedName>
</protein>
<evidence type="ECO:0000256" key="1">
    <source>
        <dbReference type="SAM" id="MobiDB-lite"/>
    </source>
</evidence>
<gene>
    <name evidence="2" type="ORF">M9Y10_039880</name>
</gene>
<sequence>MFPINITQESNNGFQNGSRQRNPSVFIESTLFSPSSSHTEKSLLRSSEKVLKVRNIHVEILKQCENGIDLNTKAQKAAEANPEPFKNV</sequence>
<dbReference type="Proteomes" id="UP001470230">
    <property type="component" value="Unassembled WGS sequence"/>
</dbReference>
<reference evidence="2 3" key="1">
    <citation type="submission" date="2024-04" db="EMBL/GenBank/DDBJ databases">
        <title>Tritrichomonas musculus Genome.</title>
        <authorList>
            <person name="Alves-Ferreira E."/>
            <person name="Grigg M."/>
            <person name="Lorenzi H."/>
            <person name="Galac M."/>
        </authorList>
    </citation>
    <scope>NUCLEOTIDE SEQUENCE [LARGE SCALE GENOMIC DNA]</scope>
    <source>
        <strain evidence="2 3">EAF2021</strain>
    </source>
</reference>
<evidence type="ECO:0000313" key="2">
    <source>
        <dbReference type="EMBL" id="KAK8836248.1"/>
    </source>
</evidence>
<accession>A0ABR2GQM5</accession>
<name>A0ABR2GQM5_9EUKA</name>
<feature type="region of interest" description="Disordered" evidence="1">
    <location>
        <begin position="1"/>
        <end position="21"/>
    </location>
</feature>
<organism evidence="2 3">
    <name type="scientific">Tritrichomonas musculus</name>
    <dbReference type="NCBI Taxonomy" id="1915356"/>
    <lineage>
        <taxon>Eukaryota</taxon>
        <taxon>Metamonada</taxon>
        <taxon>Parabasalia</taxon>
        <taxon>Tritrichomonadida</taxon>
        <taxon>Tritrichomonadidae</taxon>
        <taxon>Tritrichomonas</taxon>
    </lineage>
</organism>
<dbReference type="EMBL" id="JAPFFF010000067">
    <property type="protein sequence ID" value="KAK8836248.1"/>
    <property type="molecule type" value="Genomic_DNA"/>
</dbReference>
<evidence type="ECO:0000313" key="3">
    <source>
        <dbReference type="Proteomes" id="UP001470230"/>
    </source>
</evidence>
<proteinExistence type="predicted"/>